<dbReference type="GO" id="GO:0005829">
    <property type="term" value="C:cytosol"/>
    <property type="evidence" value="ECO:0007669"/>
    <property type="project" value="TreeGrafter"/>
</dbReference>
<proteinExistence type="inferred from homology"/>
<dbReference type="EMBL" id="JAATIQ010000145">
    <property type="protein sequence ID" value="KAF4377347.1"/>
    <property type="molecule type" value="Genomic_DNA"/>
</dbReference>
<dbReference type="Proteomes" id="UP000583929">
    <property type="component" value="Unassembled WGS sequence"/>
</dbReference>
<dbReference type="InterPro" id="IPR011990">
    <property type="entry name" value="TPR-like_helical_dom_sf"/>
</dbReference>
<organism evidence="2 3">
    <name type="scientific">Cannabis sativa</name>
    <name type="common">Hemp</name>
    <name type="synonym">Marijuana</name>
    <dbReference type="NCBI Taxonomy" id="3483"/>
    <lineage>
        <taxon>Eukaryota</taxon>
        <taxon>Viridiplantae</taxon>
        <taxon>Streptophyta</taxon>
        <taxon>Embryophyta</taxon>
        <taxon>Tracheophyta</taxon>
        <taxon>Spermatophyta</taxon>
        <taxon>Magnoliopsida</taxon>
        <taxon>eudicotyledons</taxon>
        <taxon>Gunneridae</taxon>
        <taxon>Pentapetalae</taxon>
        <taxon>rosids</taxon>
        <taxon>fabids</taxon>
        <taxon>Rosales</taxon>
        <taxon>Cannabaceae</taxon>
        <taxon>Cannabis</taxon>
    </lineage>
</organism>
<keyword evidence="3" id="KW-1185">Reference proteome</keyword>
<dbReference type="Gene3D" id="1.25.40.10">
    <property type="entry name" value="Tetratricopeptide repeat domain"/>
    <property type="match status" value="2"/>
</dbReference>
<name>A0A7J6G3D6_CANSA</name>
<protein>
    <submittedName>
        <fullName evidence="2">Uncharacterized protein</fullName>
    </submittedName>
</protein>
<dbReference type="InterPro" id="IPR007317">
    <property type="entry name" value="GET4"/>
</dbReference>
<evidence type="ECO:0000313" key="3">
    <source>
        <dbReference type="Proteomes" id="UP000583929"/>
    </source>
</evidence>
<dbReference type="GO" id="GO:0045048">
    <property type="term" value="P:protein insertion into ER membrane"/>
    <property type="evidence" value="ECO:0007669"/>
    <property type="project" value="InterPro"/>
</dbReference>
<comment type="similarity">
    <text evidence="1">Belongs to the GET4 family.</text>
</comment>
<dbReference type="Pfam" id="PF04190">
    <property type="entry name" value="GET4"/>
    <property type="match status" value="1"/>
</dbReference>
<reference evidence="2 3" key="1">
    <citation type="journal article" date="2020" name="bioRxiv">
        <title>Sequence and annotation of 42 cannabis genomes reveals extensive copy number variation in cannabinoid synthesis and pathogen resistance genes.</title>
        <authorList>
            <person name="Mckernan K.J."/>
            <person name="Helbert Y."/>
            <person name="Kane L.T."/>
            <person name="Ebling H."/>
            <person name="Zhang L."/>
            <person name="Liu B."/>
            <person name="Eaton Z."/>
            <person name="Mclaughlin S."/>
            <person name="Kingan S."/>
            <person name="Baybayan P."/>
            <person name="Concepcion G."/>
            <person name="Jordan M."/>
            <person name="Riva A."/>
            <person name="Barbazuk W."/>
            <person name="Harkins T."/>
        </authorList>
    </citation>
    <scope>NUCLEOTIDE SEQUENCE [LARGE SCALE GENOMIC DNA]</scope>
    <source>
        <strain evidence="3">cv. Jamaican Lion 4</strain>
        <tissue evidence="2">Leaf</tissue>
    </source>
</reference>
<dbReference type="PANTHER" id="PTHR12875">
    <property type="entry name" value="GOLGI TO ER TRAFFIC PROTEIN 4 HOMOLOG"/>
    <property type="match status" value="1"/>
</dbReference>
<gene>
    <name evidence="2" type="ORF">G4B88_005825</name>
</gene>
<dbReference type="AlphaFoldDB" id="A0A7J6G3D6"/>
<comment type="caution">
    <text evidence="2">The sequence shown here is derived from an EMBL/GenBank/DDBJ whole genome shotgun (WGS) entry which is preliminary data.</text>
</comment>
<sequence length="597" mass="66381">MSGERPRRGVLPPAQENIEKLKKVVEEDVSHPSTGLVPSTYVSAQRFSEALDIIHSGACIQLDNGQNWRWAISPSFDLFTKGKGEEIGTRHRGKLDIIAELAVRILTNGQAPIADELTTIICKAFAVSQTSGWRMTGEASPLSGATEANPDEWTHQADRYFGLQRLSPTEQPEAEELKSVLLRRLRLAHEGFVNHFFALQHVAIVQEYRQQFEALAALIGFRALILEIRTLPCGSIFDGKESKFGFPCETSIEKVLKELSNTIGIVLIRVVLNVMLHLDVDLINALHALGDALRSPGRMVSLGHLVSIHLAHGVTWAPGVSSLGATSQVTRNGKPRSAMTHDAFLSRIVTDLEQGKDISGITLEHGRLIYKGYVILERFMISLADVTCGAELAVLFVDTLVKARVSYDDETLDRVRKIYNKFPQIPVPQHLADDDDVQQLSEALGAAKTRVDGCSSFLKAAIRTRWSAEFGAPRNGSPELHVMLAEYIYSESPEVDMTRVSNHFIRGNNPKKFASVLVNFMGKCYPGEDDLAISRAILMLQRDALPLFNMLKVKYKSCIDRDPSFKELLDDIAEKFYGVRRRNPLQGMFGDIFKVSM</sequence>
<evidence type="ECO:0000256" key="1">
    <source>
        <dbReference type="ARBA" id="ARBA00005351"/>
    </source>
</evidence>
<evidence type="ECO:0000313" key="2">
    <source>
        <dbReference type="EMBL" id="KAF4377347.1"/>
    </source>
</evidence>
<dbReference type="PANTHER" id="PTHR12875:SF0">
    <property type="entry name" value="GOLGI TO ER TRAFFIC PROTEIN 4 HOMOLOG"/>
    <property type="match status" value="1"/>
</dbReference>
<accession>A0A7J6G3D6</accession>